<accession>A0A8J6NNT2</accession>
<dbReference type="Proteomes" id="UP000603434">
    <property type="component" value="Unassembled WGS sequence"/>
</dbReference>
<evidence type="ECO:0000313" key="3">
    <source>
        <dbReference type="Proteomes" id="UP000603434"/>
    </source>
</evidence>
<organism evidence="2 3">
    <name type="scientific">Candidatus Desulfatibia profunda</name>
    <dbReference type="NCBI Taxonomy" id="2841695"/>
    <lineage>
        <taxon>Bacteria</taxon>
        <taxon>Pseudomonadati</taxon>
        <taxon>Thermodesulfobacteriota</taxon>
        <taxon>Desulfobacteria</taxon>
        <taxon>Desulfobacterales</taxon>
        <taxon>Desulfobacterales incertae sedis</taxon>
        <taxon>Candidatus Desulfatibia</taxon>
    </lineage>
</organism>
<evidence type="ECO:0000256" key="1">
    <source>
        <dbReference type="SAM" id="Phobius"/>
    </source>
</evidence>
<feature type="transmembrane region" description="Helical" evidence="1">
    <location>
        <begin position="32"/>
        <end position="54"/>
    </location>
</feature>
<keyword evidence="1" id="KW-0472">Membrane</keyword>
<gene>
    <name evidence="2" type="ORF">H8E23_10485</name>
</gene>
<dbReference type="AlphaFoldDB" id="A0A8J6NNT2"/>
<name>A0A8J6NNT2_9BACT</name>
<evidence type="ECO:0008006" key="4">
    <source>
        <dbReference type="Google" id="ProtNLM"/>
    </source>
</evidence>
<protein>
    <recommendedName>
        <fullName evidence="4">DUF4760 domain-containing protein</fullName>
    </recommendedName>
</protein>
<proteinExistence type="predicted"/>
<dbReference type="EMBL" id="JACNJH010000153">
    <property type="protein sequence ID" value="MBC8361814.1"/>
    <property type="molecule type" value="Genomic_DNA"/>
</dbReference>
<comment type="caution">
    <text evidence="2">The sequence shown here is derived from an EMBL/GenBank/DDBJ whole genome shotgun (WGS) entry which is preliminary data.</text>
</comment>
<evidence type="ECO:0000313" key="2">
    <source>
        <dbReference type="EMBL" id="MBC8361814.1"/>
    </source>
</evidence>
<sequence length="259" mass="29875">MLWELRVVAILVAVSLVLYLIHFAWFRNLQHIWFWSFTSLAFLPISALVVTLLINRVISARDKALRLDKLNMLIGVFFSNVGNELLLRFSDWDAEDQYLRNHFGAPEPWSSLNGKSALALLAKHQFSVTVNGLQLVELKAFLYPRVDFLMRLIENPSLLEHENFTQLLRAVFHLAEELSYRDDLESTPEADLRHLAGDIARVYGLIVREWVLYMIFLRRNFPFLFSLSVRTNPLDRNAVATVSEKKGPPNKPDSGDVHK</sequence>
<keyword evidence="1" id="KW-1133">Transmembrane helix</keyword>
<feature type="transmembrane region" description="Helical" evidence="1">
    <location>
        <begin position="7"/>
        <end position="26"/>
    </location>
</feature>
<keyword evidence="1" id="KW-0812">Transmembrane</keyword>
<reference evidence="2 3" key="1">
    <citation type="submission" date="2020-08" db="EMBL/GenBank/DDBJ databases">
        <title>Bridging the membrane lipid divide: bacteria of the FCB group superphylum have the potential to synthesize archaeal ether lipids.</title>
        <authorList>
            <person name="Villanueva L."/>
            <person name="Von Meijenfeldt F.A.B."/>
            <person name="Westbye A.B."/>
            <person name="Yadav S."/>
            <person name="Hopmans E.C."/>
            <person name="Dutilh B.E."/>
            <person name="Sinninghe Damste J.S."/>
        </authorList>
    </citation>
    <scope>NUCLEOTIDE SEQUENCE [LARGE SCALE GENOMIC DNA]</scope>
    <source>
        <strain evidence="2">NIOZ-UU30</strain>
    </source>
</reference>